<evidence type="ECO:0000256" key="1">
    <source>
        <dbReference type="SAM" id="MobiDB-lite"/>
    </source>
</evidence>
<name>A0A448WGJ3_9PLAT</name>
<gene>
    <name evidence="2" type="ORF">PXEA_LOCUS4494</name>
</gene>
<protein>
    <submittedName>
        <fullName evidence="2">Uncharacterized protein</fullName>
    </submittedName>
</protein>
<comment type="caution">
    <text evidence="2">The sequence shown here is derived from an EMBL/GenBank/DDBJ whole genome shotgun (WGS) entry which is preliminary data.</text>
</comment>
<evidence type="ECO:0000313" key="3">
    <source>
        <dbReference type="Proteomes" id="UP000784294"/>
    </source>
</evidence>
<keyword evidence="3" id="KW-1185">Reference proteome</keyword>
<sequence>MYSITFTKSPSSSPEVRQLGARVKTPTGSDLEVSETCRRLMRRKVATTEFEPASSGLVHPLRVQAILEKDAQV</sequence>
<reference evidence="2" key="1">
    <citation type="submission" date="2018-11" db="EMBL/GenBank/DDBJ databases">
        <authorList>
            <consortium name="Pathogen Informatics"/>
        </authorList>
    </citation>
    <scope>NUCLEOTIDE SEQUENCE</scope>
</reference>
<evidence type="ECO:0000313" key="2">
    <source>
        <dbReference type="EMBL" id="VEL11054.1"/>
    </source>
</evidence>
<dbReference type="AlphaFoldDB" id="A0A448WGJ3"/>
<feature type="compositionally biased region" description="Polar residues" evidence="1">
    <location>
        <begin position="1"/>
        <end position="15"/>
    </location>
</feature>
<feature type="region of interest" description="Disordered" evidence="1">
    <location>
        <begin position="1"/>
        <end position="30"/>
    </location>
</feature>
<dbReference type="EMBL" id="CAAALY010010711">
    <property type="protein sequence ID" value="VEL11054.1"/>
    <property type="molecule type" value="Genomic_DNA"/>
</dbReference>
<organism evidence="2 3">
    <name type="scientific">Protopolystoma xenopodis</name>
    <dbReference type="NCBI Taxonomy" id="117903"/>
    <lineage>
        <taxon>Eukaryota</taxon>
        <taxon>Metazoa</taxon>
        <taxon>Spiralia</taxon>
        <taxon>Lophotrochozoa</taxon>
        <taxon>Platyhelminthes</taxon>
        <taxon>Monogenea</taxon>
        <taxon>Polyopisthocotylea</taxon>
        <taxon>Polystomatidea</taxon>
        <taxon>Polystomatidae</taxon>
        <taxon>Protopolystoma</taxon>
    </lineage>
</organism>
<proteinExistence type="predicted"/>
<dbReference type="Proteomes" id="UP000784294">
    <property type="component" value="Unassembled WGS sequence"/>
</dbReference>
<accession>A0A448WGJ3</accession>